<feature type="signal peptide" evidence="1">
    <location>
        <begin position="1"/>
        <end position="29"/>
    </location>
</feature>
<organism evidence="2 3">
    <name type="scientific">Streptomyces cellulosae</name>
    <dbReference type="NCBI Taxonomy" id="1968"/>
    <lineage>
        <taxon>Bacteria</taxon>
        <taxon>Bacillati</taxon>
        <taxon>Actinomycetota</taxon>
        <taxon>Actinomycetes</taxon>
        <taxon>Kitasatosporales</taxon>
        <taxon>Streptomycetaceae</taxon>
        <taxon>Streptomyces</taxon>
    </lineage>
</organism>
<dbReference type="EMBL" id="JBHVBU010000048">
    <property type="protein sequence ID" value="MFE7964970.1"/>
    <property type="molecule type" value="Genomic_DNA"/>
</dbReference>
<dbReference type="Proteomes" id="UP001600650">
    <property type="component" value="Unassembled WGS sequence"/>
</dbReference>
<evidence type="ECO:0000256" key="1">
    <source>
        <dbReference type="SAM" id="SignalP"/>
    </source>
</evidence>
<keyword evidence="1" id="KW-0732">Signal</keyword>
<gene>
    <name evidence="2" type="ORF">ACFU0X_18390</name>
</gene>
<evidence type="ECO:0008006" key="4">
    <source>
        <dbReference type="Google" id="ProtNLM"/>
    </source>
</evidence>
<dbReference type="RefSeq" id="WP_189898100.1">
    <property type="nucleotide sequence ID" value="NZ_JBHVBU010000048.1"/>
</dbReference>
<comment type="caution">
    <text evidence="2">The sequence shown here is derived from an EMBL/GenBank/DDBJ whole genome shotgun (WGS) entry which is preliminary data.</text>
</comment>
<proteinExistence type="predicted"/>
<name>A0ABW6JKW5_STRCE</name>
<sequence>MFKSKKLSAVVTVLGGVVLLGFGGGQAVAAESPGKCSDDGRGNIRCTDKSEHELTSGTYGKVRIVNDVQQTCSGERADVSCETGLTVDGRKV</sequence>
<evidence type="ECO:0000313" key="2">
    <source>
        <dbReference type="EMBL" id="MFE7964970.1"/>
    </source>
</evidence>
<protein>
    <recommendedName>
        <fullName evidence="4">DUF2690 domain-containing protein</fullName>
    </recommendedName>
</protein>
<accession>A0ABW6JKW5</accession>
<keyword evidence="3" id="KW-1185">Reference proteome</keyword>
<reference evidence="2 3" key="1">
    <citation type="submission" date="2024-09" db="EMBL/GenBank/DDBJ databases">
        <title>The Natural Products Discovery Center: Release of the First 8490 Sequenced Strains for Exploring Actinobacteria Biosynthetic Diversity.</title>
        <authorList>
            <person name="Kalkreuter E."/>
            <person name="Kautsar S.A."/>
            <person name="Yang D."/>
            <person name="Bader C.D."/>
            <person name="Teijaro C.N."/>
            <person name="Fluegel L."/>
            <person name="Davis C.M."/>
            <person name="Simpson J.R."/>
            <person name="Lauterbach L."/>
            <person name="Steele A.D."/>
            <person name="Gui C."/>
            <person name="Meng S."/>
            <person name="Li G."/>
            <person name="Viehrig K."/>
            <person name="Ye F."/>
            <person name="Su P."/>
            <person name="Kiefer A.F."/>
            <person name="Nichols A."/>
            <person name="Cepeda A.J."/>
            <person name="Yan W."/>
            <person name="Fan B."/>
            <person name="Jiang Y."/>
            <person name="Adhikari A."/>
            <person name="Zheng C.-J."/>
            <person name="Schuster L."/>
            <person name="Cowan T.M."/>
            <person name="Smanski M.J."/>
            <person name="Chevrette M.G."/>
            <person name="De Carvalho L.P.S."/>
            <person name="Shen B."/>
        </authorList>
    </citation>
    <scope>NUCLEOTIDE SEQUENCE [LARGE SCALE GENOMIC DNA]</scope>
    <source>
        <strain evidence="2 3">NPDC057399</strain>
    </source>
</reference>
<evidence type="ECO:0000313" key="3">
    <source>
        <dbReference type="Proteomes" id="UP001600650"/>
    </source>
</evidence>
<feature type="chain" id="PRO_5046244664" description="DUF2690 domain-containing protein" evidence="1">
    <location>
        <begin position="30"/>
        <end position="92"/>
    </location>
</feature>